<feature type="non-terminal residue" evidence="3">
    <location>
        <position position="85"/>
    </location>
</feature>
<reference evidence="3" key="1">
    <citation type="submission" date="2018-06" db="EMBL/GenBank/DDBJ databases">
        <authorList>
            <person name="Zhirakovskaya E."/>
        </authorList>
    </citation>
    <scope>NUCLEOTIDE SEQUENCE</scope>
</reference>
<evidence type="ECO:0000256" key="1">
    <source>
        <dbReference type="ARBA" id="ARBA00023125"/>
    </source>
</evidence>
<dbReference type="Pfam" id="PF13495">
    <property type="entry name" value="Phage_int_SAM_4"/>
    <property type="match status" value="1"/>
</dbReference>
<proteinExistence type="predicted"/>
<name>A0A3B0XWH0_9ZZZZ</name>
<dbReference type="GO" id="GO:0015074">
    <property type="term" value="P:DNA integration"/>
    <property type="evidence" value="ECO:0007669"/>
    <property type="project" value="InterPro"/>
</dbReference>
<dbReference type="AlphaFoldDB" id="A0A3B0XWH0"/>
<dbReference type="InterPro" id="IPR004107">
    <property type="entry name" value="Integrase_SAM-like_N"/>
</dbReference>
<keyword evidence="1" id="KW-0238">DNA-binding</keyword>
<dbReference type="EMBL" id="UOFI01000143">
    <property type="protein sequence ID" value="VAW69070.1"/>
    <property type="molecule type" value="Genomic_DNA"/>
</dbReference>
<feature type="domain" description="Integrase SAM-like N-terminal" evidence="2">
    <location>
        <begin position="12"/>
        <end position="85"/>
    </location>
</feature>
<evidence type="ECO:0000259" key="2">
    <source>
        <dbReference type="Pfam" id="PF13495"/>
    </source>
</evidence>
<protein>
    <recommendedName>
        <fullName evidence="2">Integrase SAM-like N-terminal domain-containing protein</fullName>
    </recommendedName>
</protein>
<gene>
    <name evidence="3" type="ORF">MNBD_GAMMA09-1628</name>
</gene>
<sequence>MKPNEQKRFDSLYKKHLRALKLQGMSDSTIDVYARAVRRITQYYDVCPDRLSIEQREVYFAKLVNSHSWSTVKVDRNGLQFFWKH</sequence>
<accession>A0A3B0XWH0</accession>
<dbReference type="Gene3D" id="1.10.150.130">
    <property type="match status" value="1"/>
</dbReference>
<dbReference type="InterPro" id="IPR010998">
    <property type="entry name" value="Integrase_recombinase_N"/>
</dbReference>
<dbReference type="GO" id="GO:0003677">
    <property type="term" value="F:DNA binding"/>
    <property type="evidence" value="ECO:0007669"/>
    <property type="project" value="UniProtKB-KW"/>
</dbReference>
<evidence type="ECO:0000313" key="3">
    <source>
        <dbReference type="EMBL" id="VAW69070.1"/>
    </source>
</evidence>
<organism evidence="3">
    <name type="scientific">hydrothermal vent metagenome</name>
    <dbReference type="NCBI Taxonomy" id="652676"/>
    <lineage>
        <taxon>unclassified sequences</taxon>
        <taxon>metagenomes</taxon>
        <taxon>ecological metagenomes</taxon>
    </lineage>
</organism>